<name>A6JI89_RAT</name>
<gene>
    <name evidence="1" type="ORF">rCG_57574</name>
</gene>
<protein>
    <submittedName>
        <fullName evidence="1">RCG57574</fullName>
    </submittedName>
</protein>
<sequence length="76" mass="8761">MLPSHDSYRTHTVHHDPQASWFRRSKAAKNCFKRKINLREVEFGIVRELARVHYSRSHVRGACTAELASLLCSPSI</sequence>
<dbReference type="AlphaFoldDB" id="A6JI89"/>
<accession>A6JI89</accession>
<evidence type="ECO:0000313" key="1">
    <source>
        <dbReference type="EMBL" id="EDL94562.1"/>
    </source>
</evidence>
<proteinExistence type="predicted"/>
<organism evidence="1 2">
    <name type="scientific">Rattus norvegicus</name>
    <name type="common">Rat</name>
    <dbReference type="NCBI Taxonomy" id="10116"/>
    <lineage>
        <taxon>Eukaryota</taxon>
        <taxon>Metazoa</taxon>
        <taxon>Chordata</taxon>
        <taxon>Craniata</taxon>
        <taxon>Vertebrata</taxon>
        <taxon>Euteleostomi</taxon>
        <taxon>Mammalia</taxon>
        <taxon>Eutheria</taxon>
        <taxon>Euarchontoglires</taxon>
        <taxon>Glires</taxon>
        <taxon>Rodentia</taxon>
        <taxon>Myomorpha</taxon>
        <taxon>Muroidea</taxon>
        <taxon>Muridae</taxon>
        <taxon>Murinae</taxon>
        <taxon>Rattus</taxon>
    </lineage>
</organism>
<reference evidence="2" key="1">
    <citation type="submission" date="2005-09" db="EMBL/GenBank/DDBJ databases">
        <authorList>
            <person name="Mural R.J."/>
            <person name="Li P.W."/>
            <person name="Adams M.D."/>
            <person name="Amanatides P.G."/>
            <person name="Baden-Tillson H."/>
            <person name="Barnstead M."/>
            <person name="Chin S.H."/>
            <person name="Dew I."/>
            <person name="Evans C.A."/>
            <person name="Ferriera S."/>
            <person name="Flanigan M."/>
            <person name="Fosler C."/>
            <person name="Glodek A."/>
            <person name="Gu Z."/>
            <person name="Holt R.A."/>
            <person name="Jennings D."/>
            <person name="Kraft C.L."/>
            <person name="Lu F."/>
            <person name="Nguyen T."/>
            <person name="Nusskern D.R."/>
            <person name="Pfannkoch C.M."/>
            <person name="Sitter C."/>
            <person name="Sutton G.G."/>
            <person name="Venter J.C."/>
            <person name="Wang Z."/>
            <person name="Woodage T."/>
            <person name="Zheng X.H."/>
            <person name="Zhong F."/>
        </authorList>
    </citation>
    <scope>NUCLEOTIDE SEQUENCE [LARGE SCALE GENOMIC DNA]</scope>
    <source>
        <strain>BN</strain>
        <strain evidence="2">Sprague-Dawley</strain>
    </source>
</reference>
<dbReference type="EMBL" id="CH473986">
    <property type="protein sequence ID" value="EDL94562.1"/>
    <property type="molecule type" value="Genomic_DNA"/>
</dbReference>
<dbReference type="Proteomes" id="UP000234681">
    <property type="component" value="Chromosome 1"/>
</dbReference>
<evidence type="ECO:0000313" key="2">
    <source>
        <dbReference type="Proteomes" id="UP000234681"/>
    </source>
</evidence>